<dbReference type="Proteomes" id="UP001626550">
    <property type="component" value="Unassembled WGS sequence"/>
</dbReference>
<dbReference type="SMART" id="SM00220">
    <property type="entry name" value="S_TKc"/>
    <property type="match status" value="1"/>
</dbReference>
<accession>A0ABD2Q9R2</accession>
<keyword evidence="2" id="KW-0140">cGMP</keyword>
<dbReference type="InterPro" id="IPR002374">
    <property type="entry name" value="cGMP_dep_kinase"/>
</dbReference>
<keyword evidence="11" id="KW-0175">Coiled coil</keyword>
<gene>
    <name evidence="14" type="ORF">Ciccas_005056</name>
</gene>
<evidence type="ECO:0000256" key="11">
    <source>
        <dbReference type="SAM" id="Coils"/>
    </source>
</evidence>
<dbReference type="EMBL" id="JBJKFK010000564">
    <property type="protein sequence ID" value="KAL3316300.1"/>
    <property type="molecule type" value="Genomic_DNA"/>
</dbReference>
<evidence type="ECO:0000313" key="14">
    <source>
        <dbReference type="EMBL" id="KAL3316300.1"/>
    </source>
</evidence>
<dbReference type="PROSITE" id="PS00888">
    <property type="entry name" value="CNMP_BINDING_1"/>
    <property type="match status" value="1"/>
</dbReference>
<comment type="caution">
    <text evidence="14">The sequence shown here is derived from an EMBL/GenBank/DDBJ whole genome shotgun (WGS) entry which is preliminary data.</text>
</comment>
<dbReference type="PROSITE" id="PS50042">
    <property type="entry name" value="CNMP_BINDING_3"/>
    <property type="match status" value="2"/>
</dbReference>
<sequence length="626" mass="70996">MFMKSGSDFIDSANSNGQEYHMSTFGVPNHQANQLNMSEKAAYEMEIQLLRQRIKELEDEVQFTRSQLLTRDRDVDQLRSVLDQKVPTDEGNSMDTIEENEPLQTQAPHYPSKASSHNLPMLHGSTNQRMKKQGISGDSIAYEGRLEHHPKDTQSKALIRSALMQNDFLKHLDDSQIGEMAKCMYEKRVRQGCFIIREGEVGDALYVTAEGSLQVLKENRVLGNMEVGRAFGELALLYNCLRTASVRALSDAKFWTLDRKVYRQIMFASTTSRLEENKHFLQSIPEFRGLSEQKMNKLAEVLEETTYKENQYIIREGEFGEDFFIIKSGMTRVTQYDVGGNEREIRQLGPGDFFGEKALYKLVTRSANVIALPPGVTLLSLDRSNFINLIGNVNEIKDKEYMDARISSSPEVAITGRPAGKEGEQDMSVASDNGSFTGDKITGLLASGTAYSCAQPQMVPSFVENLPFLTGQKPTAHQIRKEDLNFVAILGIGGFGKVELVQWKSDITRSYALKCMKKHHIVDTKQEKHILSERNLMFEIDCRHVCKLYATYRDSKYVYMLMEACLGGELWTILRNRGNFDDNITRFVVGCVLEAFTYLHTRGILYRDLKPENLLLDSTGYIKLVS</sequence>
<keyword evidence="7" id="KW-0142">cGMP-binding</keyword>
<dbReference type="InterPro" id="IPR017441">
    <property type="entry name" value="Protein_kinase_ATP_BS"/>
</dbReference>
<dbReference type="AlphaFoldDB" id="A0ABD2Q9R2"/>
<dbReference type="FunFam" id="2.60.120.10:FF:000072">
    <property type="entry name" value="cGMP-dependent protein kinase"/>
    <property type="match status" value="1"/>
</dbReference>
<feature type="domain" description="Cyclic nucleotide-binding" evidence="13">
    <location>
        <begin position="168"/>
        <end position="283"/>
    </location>
</feature>
<keyword evidence="4 9" id="KW-0547">Nucleotide-binding</keyword>
<keyword evidence="1" id="KW-0723">Serine/threonine-protein kinase</keyword>
<evidence type="ECO:0000256" key="8">
    <source>
        <dbReference type="PIRSR" id="PIRSR000559-1"/>
    </source>
</evidence>
<keyword evidence="3" id="KW-0808">Transferase</keyword>
<dbReference type="PRINTS" id="PR00104">
    <property type="entry name" value="CGMPKINASE"/>
</dbReference>
<dbReference type="Pfam" id="PF00027">
    <property type="entry name" value="cNMP_binding"/>
    <property type="match status" value="2"/>
</dbReference>
<dbReference type="InterPro" id="IPR000719">
    <property type="entry name" value="Prot_kinase_dom"/>
</dbReference>
<evidence type="ECO:0000313" key="15">
    <source>
        <dbReference type="Proteomes" id="UP001626550"/>
    </source>
</evidence>
<evidence type="ECO:0008006" key="16">
    <source>
        <dbReference type="Google" id="ProtNLM"/>
    </source>
</evidence>
<evidence type="ECO:0000256" key="9">
    <source>
        <dbReference type="PIRSR" id="PIRSR000559-2"/>
    </source>
</evidence>
<dbReference type="SUPFAM" id="SSF56112">
    <property type="entry name" value="Protein kinase-like (PK-like)"/>
    <property type="match status" value="1"/>
</dbReference>
<dbReference type="InterPro" id="IPR000595">
    <property type="entry name" value="cNMP-bd_dom"/>
</dbReference>
<evidence type="ECO:0000256" key="1">
    <source>
        <dbReference type="ARBA" id="ARBA00022527"/>
    </source>
</evidence>
<dbReference type="Gene3D" id="2.60.120.10">
    <property type="entry name" value="Jelly Rolls"/>
    <property type="match status" value="2"/>
</dbReference>
<dbReference type="PROSITE" id="PS50011">
    <property type="entry name" value="PROTEIN_KINASE_DOM"/>
    <property type="match status" value="1"/>
</dbReference>
<dbReference type="Gene3D" id="1.10.510.10">
    <property type="entry name" value="Transferase(Phosphotransferase) domain 1"/>
    <property type="match status" value="1"/>
</dbReference>
<dbReference type="CDD" id="cd00038">
    <property type="entry name" value="CAP_ED"/>
    <property type="match status" value="2"/>
</dbReference>
<dbReference type="SUPFAM" id="SSF51206">
    <property type="entry name" value="cAMP-binding domain-like"/>
    <property type="match status" value="2"/>
</dbReference>
<evidence type="ECO:0000256" key="6">
    <source>
        <dbReference type="ARBA" id="ARBA00022840"/>
    </source>
</evidence>
<dbReference type="InterPro" id="IPR018490">
    <property type="entry name" value="cNMP-bd_dom_sf"/>
</dbReference>
<evidence type="ECO:0000259" key="12">
    <source>
        <dbReference type="PROSITE" id="PS50011"/>
    </source>
</evidence>
<feature type="active site" description="Proton acceptor" evidence="8">
    <location>
        <position position="608"/>
    </location>
</feature>
<proteinExistence type="predicted"/>
<feature type="binding site" evidence="9 10">
    <location>
        <position position="514"/>
    </location>
    <ligand>
        <name>ATP</name>
        <dbReference type="ChEBI" id="CHEBI:30616"/>
    </ligand>
</feature>
<dbReference type="GO" id="GO:0004674">
    <property type="term" value="F:protein serine/threonine kinase activity"/>
    <property type="evidence" value="ECO:0007669"/>
    <property type="project" value="UniProtKB-KW"/>
</dbReference>
<evidence type="ECO:0000256" key="10">
    <source>
        <dbReference type="PROSITE-ProRule" id="PRU10141"/>
    </source>
</evidence>
<dbReference type="PANTHER" id="PTHR24353">
    <property type="entry name" value="CYCLIC NUCLEOTIDE-DEPENDENT PROTEIN KINASE"/>
    <property type="match status" value="1"/>
</dbReference>
<dbReference type="GO" id="GO:0030553">
    <property type="term" value="F:cGMP binding"/>
    <property type="evidence" value="ECO:0007669"/>
    <property type="project" value="UniProtKB-KW"/>
</dbReference>
<dbReference type="InterPro" id="IPR018488">
    <property type="entry name" value="cNMP-bd_CS"/>
</dbReference>
<dbReference type="SMART" id="SM00100">
    <property type="entry name" value="cNMP"/>
    <property type="match status" value="2"/>
</dbReference>
<feature type="domain" description="Protein kinase" evidence="12">
    <location>
        <begin position="484"/>
        <end position="626"/>
    </location>
</feature>
<keyword evidence="5" id="KW-0418">Kinase</keyword>
<dbReference type="GO" id="GO:0005524">
    <property type="term" value="F:ATP binding"/>
    <property type="evidence" value="ECO:0007669"/>
    <property type="project" value="UniProtKB-UniRule"/>
</dbReference>
<organism evidence="14 15">
    <name type="scientific">Cichlidogyrus casuarinus</name>
    <dbReference type="NCBI Taxonomy" id="1844966"/>
    <lineage>
        <taxon>Eukaryota</taxon>
        <taxon>Metazoa</taxon>
        <taxon>Spiralia</taxon>
        <taxon>Lophotrochozoa</taxon>
        <taxon>Platyhelminthes</taxon>
        <taxon>Monogenea</taxon>
        <taxon>Monopisthocotylea</taxon>
        <taxon>Dactylogyridea</taxon>
        <taxon>Ancyrocephalidae</taxon>
        <taxon>Cichlidogyrus</taxon>
    </lineage>
</organism>
<dbReference type="PANTHER" id="PTHR24353:SF147">
    <property type="entry name" value="CGMP-DEPENDENT SERINE_THREONIN PROTEIN KINASE-RELATED"/>
    <property type="match status" value="1"/>
</dbReference>
<name>A0ABD2Q9R2_9PLAT</name>
<evidence type="ECO:0000256" key="3">
    <source>
        <dbReference type="ARBA" id="ARBA00022679"/>
    </source>
</evidence>
<evidence type="ECO:0000256" key="2">
    <source>
        <dbReference type="ARBA" id="ARBA00022535"/>
    </source>
</evidence>
<protein>
    <recommendedName>
        <fullName evidence="16">cGMP-dependent protein kinase</fullName>
    </recommendedName>
</protein>
<evidence type="ECO:0000256" key="5">
    <source>
        <dbReference type="ARBA" id="ARBA00022777"/>
    </source>
</evidence>
<feature type="coiled-coil region" evidence="11">
    <location>
        <begin position="40"/>
        <end position="67"/>
    </location>
</feature>
<feature type="binding site" evidence="9">
    <location>
        <begin position="490"/>
        <end position="498"/>
    </location>
    <ligand>
        <name>ATP</name>
        <dbReference type="ChEBI" id="CHEBI:30616"/>
    </ligand>
</feature>
<dbReference type="InterPro" id="IPR014710">
    <property type="entry name" value="RmlC-like_jellyroll"/>
</dbReference>
<feature type="domain" description="Cyclic nucleotide-binding" evidence="13">
    <location>
        <begin position="286"/>
        <end position="407"/>
    </location>
</feature>
<evidence type="ECO:0000256" key="4">
    <source>
        <dbReference type="ARBA" id="ARBA00022741"/>
    </source>
</evidence>
<dbReference type="PIRSF" id="PIRSF000559">
    <property type="entry name" value="cGMP-dep_kinase"/>
    <property type="match status" value="1"/>
</dbReference>
<dbReference type="InterPro" id="IPR011009">
    <property type="entry name" value="Kinase-like_dom_sf"/>
</dbReference>
<evidence type="ECO:0000259" key="13">
    <source>
        <dbReference type="PROSITE" id="PS50042"/>
    </source>
</evidence>
<dbReference type="InterPro" id="IPR008271">
    <property type="entry name" value="Ser/Thr_kinase_AS"/>
</dbReference>
<reference evidence="14 15" key="1">
    <citation type="submission" date="2024-11" db="EMBL/GenBank/DDBJ databases">
        <title>Adaptive evolution of stress response genes in parasites aligns with host niche diversity.</title>
        <authorList>
            <person name="Hahn C."/>
            <person name="Resl P."/>
        </authorList>
    </citation>
    <scope>NUCLEOTIDE SEQUENCE [LARGE SCALE GENOMIC DNA]</scope>
    <source>
        <strain evidence="14">EGGRZ-B1_66</strain>
        <tissue evidence="14">Body</tissue>
    </source>
</reference>
<keyword evidence="6 9" id="KW-0067">ATP-binding</keyword>
<dbReference type="PROSITE" id="PS00889">
    <property type="entry name" value="CNMP_BINDING_2"/>
    <property type="match status" value="2"/>
</dbReference>
<dbReference type="PROSITE" id="PS00107">
    <property type="entry name" value="PROTEIN_KINASE_ATP"/>
    <property type="match status" value="1"/>
</dbReference>
<evidence type="ECO:0000256" key="7">
    <source>
        <dbReference type="ARBA" id="ARBA00022992"/>
    </source>
</evidence>
<dbReference type="PROSITE" id="PS00108">
    <property type="entry name" value="PROTEIN_KINASE_ST"/>
    <property type="match status" value="1"/>
</dbReference>
<dbReference type="Gene3D" id="3.30.200.20">
    <property type="entry name" value="Phosphorylase Kinase, domain 1"/>
    <property type="match status" value="1"/>
</dbReference>
<dbReference type="Pfam" id="PF00069">
    <property type="entry name" value="Pkinase"/>
    <property type="match status" value="1"/>
</dbReference>
<keyword evidence="15" id="KW-1185">Reference proteome</keyword>